<proteinExistence type="predicted"/>
<feature type="region of interest" description="Disordered" evidence="1">
    <location>
        <begin position="649"/>
        <end position="936"/>
    </location>
</feature>
<keyword evidence="3" id="KW-1185">Reference proteome</keyword>
<dbReference type="Proteomes" id="UP000597762">
    <property type="component" value="Unassembled WGS sequence"/>
</dbReference>
<protein>
    <submittedName>
        <fullName evidence="2">Uncharacterized protein</fullName>
    </submittedName>
</protein>
<evidence type="ECO:0000256" key="1">
    <source>
        <dbReference type="SAM" id="MobiDB-lite"/>
    </source>
</evidence>
<gene>
    <name evidence="2" type="ORF">SPHA_10983</name>
</gene>
<feature type="compositionally biased region" description="Basic and acidic residues" evidence="1">
    <location>
        <begin position="61"/>
        <end position="80"/>
    </location>
</feature>
<organism evidence="2 3">
    <name type="scientific">Acanthosepion pharaonis</name>
    <name type="common">Pharaoh cuttlefish</name>
    <name type="synonym">Sepia pharaonis</name>
    <dbReference type="NCBI Taxonomy" id="158019"/>
    <lineage>
        <taxon>Eukaryota</taxon>
        <taxon>Metazoa</taxon>
        <taxon>Spiralia</taxon>
        <taxon>Lophotrochozoa</taxon>
        <taxon>Mollusca</taxon>
        <taxon>Cephalopoda</taxon>
        <taxon>Coleoidea</taxon>
        <taxon>Decapodiformes</taxon>
        <taxon>Sepiida</taxon>
        <taxon>Sepiina</taxon>
        <taxon>Sepiidae</taxon>
        <taxon>Acanthosepion</taxon>
    </lineage>
</organism>
<feature type="compositionally biased region" description="Low complexity" evidence="1">
    <location>
        <begin position="736"/>
        <end position="749"/>
    </location>
</feature>
<feature type="region of interest" description="Disordered" evidence="1">
    <location>
        <begin position="314"/>
        <end position="394"/>
    </location>
</feature>
<feature type="compositionally biased region" description="Low complexity" evidence="1">
    <location>
        <begin position="689"/>
        <end position="699"/>
    </location>
</feature>
<evidence type="ECO:0000313" key="2">
    <source>
        <dbReference type="EMBL" id="CAE1170177.1"/>
    </source>
</evidence>
<feature type="compositionally biased region" description="Basic and acidic residues" evidence="1">
    <location>
        <begin position="820"/>
        <end position="842"/>
    </location>
</feature>
<feature type="compositionally biased region" description="Basic and acidic residues" evidence="1">
    <location>
        <begin position="780"/>
        <end position="803"/>
    </location>
</feature>
<feature type="compositionally biased region" description="Pro residues" evidence="1">
    <location>
        <begin position="759"/>
        <end position="770"/>
    </location>
</feature>
<feature type="compositionally biased region" description="Acidic residues" evidence="1">
    <location>
        <begin position="355"/>
        <end position="364"/>
    </location>
</feature>
<feature type="compositionally biased region" description="Low complexity" evidence="1">
    <location>
        <begin position="118"/>
        <end position="135"/>
    </location>
</feature>
<evidence type="ECO:0000313" key="3">
    <source>
        <dbReference type="Proteomes" id="UP000597762"/>
    </source>
</evidence>
<feature type="compositionally biased region" description="Acidic residues" evidence="1">
    <location>
        <begin position="428"/>
        <end position="439"/>
    </location>
</feature>
<name>A0A812B5R9_ACAPH</name>
<dbReference type="AlphaFoldDB" id="A0A812B5R9"/>
<feature type="compositionally biased region" description="Low complexity" evidence="1">
    <location>
        <begin position="869"/>
        <end position="878"/>
    </location>
</feature>
<sequence length="947" mass="103061">MSMSKYRNELTSPDEVSIASSAEEEEEEGTGTKVVRRKHRPKSLNINRSLSITSSEDEGDEKLSRLDSEMSNKESRKPTEKASSSTKIGAKVDPDDTMKPSGSRDGSCQHTDTDPSLQQQQPPIQQHQQQQQQQHMDYLSDGKPVRSPSPPRSPSWREGLESPPFSPRRRDSYPGKKRGHISPVSPKDKKFQFSYVDTSPTVHHHHSAEDIYESNHQGLSYREDELSPPRSPLTPDELKKAFVAACGQATHRDNSSRDILRKSSSSTSASPPLHQRENAKKDKGKLDLGMDTEVIDLATYAATIASNTACLTSLSVSPTNIPTSNIEGSELISPESITSTDSASPISPNYYDSSQSEEVEDVELADPATKSIDYQGTKRQKQRPPSSDWSPVIDLSPILDVSPSVEEAEQQEMLAQQQEVLRKRESELISESEEEDEEGSSSPEKKDMDKYVIPSLRRYMNFEDISKICEGKIPDEKKLERISDMLSDFQKINRDMEILTYPVLRSNGDKEHIVTTTPPTIATRSTTSDVVTTLPIARPPSATYTMAPISTVVTTSPASTTTISITDEEEADRVLHPLPARGMRPTISTSSLSELLDSGGEDSELMTVWNLAQANVISKPTPSLQTSTSVVTATSLAISATVVTSAATTCTVSQTDRPDGPPPPAKGHKPAIAPKPTPPAKPQPPVPAKPTDAGGAAKTTDAKPEPPPRVRRKLPEPTPEIMATQKPPKPPKPARTPSTCSLLTPTTKTAPVNVVPGQPTRPLPPPPPPSKSVKMLTEAFEVKTEAKPPPEIKPKPPVPEKKPPKPSVEPKPGKTLAPKPEPDKRRSKEIKTKVKPSAKEGEQPAPKVLDSPVTPPEPAVSNLKREYSDSTSVSPSSSPDHELYTYPSPGTPPESDVSPPKAHSPPSPRGESARSGKVSSRSQSDMKKSRGTPYSKSSAVSLYYFKF</sequence>
<feature type="compositionally biased region" description="Basic and acidic residues" evidence="1">
    <location>
        <begin position="250"/>
        <end position="261"/>
    </location>
</feature>
<dbReference type="EMBL" id="CAHIKZ030000359">
    <property type="protein sequence ID" value="CAE1170177.1"/>
    <property type="molecule type" value="Genomic_DNA"/>
</dbReference>
<comment type="caution">
    <text evidence="2">The sequence shown here is derived from an EMBL/GenBank/DDBJ whole genome shotgun (WGS) entry which is preliminary data.</text>
</comment>
<feature type="compositionally biased region" description="Polar residues" evidence="1">
    <location>
        <begin position="104"/>
        <end position="117"/>
    </location>
</feature>
<feature type="compositionally biased region" description="Polar residues" evidence="1">
    <location>
        <begin position="44"/>
        <end position="54"/>
    </location>
</feature>
<feature type="compositionally biased region" description="Polar residues" evidence="1">
    <location>
        <begin position="1"/>
        <end position="11"/>
    </location>
</feature>
<feature type="compositionally biased region" description="Pro residues" evidence="1">
    <location>
        <begin position="673"/>
        <end position="688"/>
    </location>
</feature>
<feature type="compositionally biased region" description="Basic and acidic residues" evidence="1">
    <location>
        <begin position="274"/>
        <end position="288"/>
    </location>
</feature>
<feature type="region of interest" description="Disordered" evidence="1">
    <location>
        <begin position="1"/>
        <end position="288"/>
    </location>
</feature>
<feature type="compositionally biased region" description="Polar residues" evidence="1">
    <location>
        <begin position="314"/>
        <end position="327"/>
    </location>
</feature>
<feature type="compositionally biased region" description="Polar residues" evidence="1">
    <location>
        <begin position="335"/>
        <end position="351"/>
    </location>
</feature>
<dbReference type="OrthoDB" id="6162771at2759"/>
<reference evidence="2" key="1">
    <citation type="submission" date="2021-01" db="EMBL/GenBank/DDBJ databases">
        <authorList>
            <person name="Li R."/>
            <person name="Bekaert M."/>
        </authorList>
    </citation>
    <scope>NUCLEOTIDE SEQUENCE</scope>
    <source>
        <strain evidence="2">Farmed</strain>
    </source>
</reference>
<accession>A0A812B5R9</accession>
<feature type="region of interest" description="Disordered" evidence="1">
    <location>
        <begin position="416"/>
        <end position="447"/>
    </location>
</feature>